<dbReference type="Gene3D" id="3.30.565.10">
    <property type="entry name" value="Histidine kinase-like ATPase, C-terminal domain"/>
    <property type="match status" value="1"/>
</dbReference>
<feature type="domain" description="Histidine kinase" evidence="8">
    <location>
        <begin position="207"/>
        <end position="411"/>
    </location>
</feature>
<dbReference type="InterPro" id="IPR050980">
    <property type="entry name" value="2C_sensor_his_kinase"/>
</dbReference>
<keyword evidence="7" id="KW-0812">Transmembrane</keyword>
<protein>
    <recommendedName>
        <fullName evidence="2">histidine kinase</fullName>
        <ecNumber evidence="2">2.7.13.3</ecNumber>
    </recommendedName>
</protein>
<keyword evidence="5 9" id="KW-0418">Kinase</keyword>
<comment type="catalytic activity">
    <reaction evidence="1">
        <text>ATP + protein L-histidine = ADP + protein N-phospho-L-histidine.</text>
        <dbReference type="EC" id="2.7.13.3"/>
    </reaction>
</comment>
<name>A0A2S9JYF2_9HYPH</name>
<dbReference type="GO" id="GO:0004673">
    <property type="term" value="F:protein histidine kinase activity"/>
    <property type="evidence" value="ECO:0007669"/>
    <property type="project" value="UniProtKB-EC"/>
</dbReference>
<dbReference type="PROSITE" id="PS50109">
    <property type="entry name" value="HIS_KIN"/>
    <property type="match status" value="1"/>
</dbReference>
<feature type="transmembrane region" description="Helical" evidence="7">
    <location>
        <begin position="9"/>
        <end position="27"/>
    </location>
</feature>
<gene>
    <name evidence="9" type="ORF">C5750_03795</name>
</gene>
<accession>A0A2S9JYF2</accession>
<sequence>MKLDKYLDPLFYIILISAALICCWSFIRADTYRIQSNEIMSQSFEIQVRASQAREKISSIKGYLTLATRTGEVEPRLLSEVTLMNFNLKSLQQLEYADRFLDAPDIATLQKTISTVDTVLVPQIRAGNQYDKALKTLQTIETDIYRTAGSTMAHSITLQGTATIAADVARNKLLGAAGALILAGLLIHQRSLLARRKDQHIRSFSTLFAHMTRTRVAALRLFLGYVGSNTVPSSEMTSAARNTIAELESINEGLMMIGHSKTQFRKVPLGDLLADIVSKSAVDLQLDIDQAARNSLIPASQFHLIIDELVRNAINAVATRTTPVIAIKASIHRRFLQRPQLILVVADNGIGMNPSTLAKAKEPFFSTKAGVHLGLGLTNCMELVKTMAGKLKITSTPDVGTTVRISYALDS</sequence>
<dbReference type="GO" id="GO:0005524">
    <property type="term" value="F:ATP binding"/>
    <property type="evidence" value="ECO:0007669"/>
    <property type="project" value="UniProtKB-KW"/>
</dbReference>
<dbReference type="PRINTS" id="PR00344">
    <property type="entry name" value="BCTRLSENSOR"/>
</dbReference>
<dbReference type="EMBL" id="PVBT01000001">
    <property type="protein sequence ID" value="PRD58262.1"/>
    <property type="molecule type" value="Genomic_DNA"/>
</dbReference>
<dbReference type="EC" id="2.7.13.3" evidence="2"/>
<evidence type="ECO:0000259" key="8">
    <source>
        <dbReference type="PROSITE" id="PS50109"/>
    </source>
</evidence>
<dbReference type="PANTHER" id="PTHR44936:SF10">
    <property type="entry name" value="SENSOR PROTEIN RSTB"/>
    <property type="match status" value="1"/>
</dbReference>
<keyword evidence="3" id="KW-0808">Transferase</keyword>
<keyword evidence="6" id="KW-0067">ATP-binding</keyword>
<dbReference type="RefSeq" id="WP_105732502.1">
    <property type="nucleotide sequence ID" value="NZ_PVBT01000001.1"/>
</dbReference>
<organism evidence="9 10">
    <name type="scientific">Phyllobacterium myrsinacearum</name>
    <dbReference type="NCBI Taxonomy" id="28101"/>
    <lineage>
        <taxon>Bacteria</taxon>
        <taxon>Pseudomonadati</taxon>
        <taxon>Pseudomonadota</taxon>
        <taxon>Alphaproteobacteria</taxon>
        <taxon>Hyphomicrobiales</taxon>
        <taxon>Phyllobacteriaceae</taxon>
        <taxon>Phyllobacterium</taxon>
    </lineage>
</organism>
<evidence type="ECO:0000313" key="10">
    <source>
        <dbReference type="Proteomes" id="UP000238563"/>
    </source>
</evidence>
<dbReference type="SMART" id="SM00387">
    <property type="entry name" value="HATPase_c"/>
    <property type="match status" value="1"/>
</dbReference>
<dbReference type="InterPro" id="IPR004358">
    <property type="entry name" value="Sig_transdc_His_kin-like_C"/>
</dbReference>
<dbReference type="AlphaFoldDB" id="A0A2S9JYF2"/>
<keyword evidence="7" id="KW-1133">Transmembrane helix</keyword>
<dbReference type="InterPro" id="IPR003594">
    <property type="entry name" value="HATPase_dom"/>
</dbReference>
<evidence type="ECO:0000256" key="2">
    <source>
        <dbReference type="ARBA" id="ARBA00012438"/>
    </source>
</evidence>
<reference evidence="9 10" key="1">
    <citation type="submission" date="2018-02" db="EMBL/GenBank/DDBJ databases">
        <title>The draft genome of Phyllobacterium myrsinacearum DSM5892.</title>
        <authorList>
            <person name="Li L."/>
            <person name="Liu L."/>
            <person name="Zhang X."/>
            <person name="Wang T."/>
        </authorList>
    </citation>
    <scope>NUCLEOTIDE SEQUENCE [LARGE SCALE GENOMIC DNA]</scope>
    <source>
        <strain evidence="9 10">DSM 5892</strain>
    </source>
</reference>
<evidence type="ECO:0000256" key="6">
    <source>
        <dbReference type="ARBA" id="ARBA00022840"/>
    </source>
</evidence>
<dbReference type="InterPro" id="IPR005467">
    <property type="entry name" value="His_kinase_dom"/>
</dbReference>
<dbReference type="SUPFAM" id="SSF55874">
    <property type="entry name" value="ATPase domain of HSP90 chaperone/DNA topoisomerase II/histidine kinase"/>
    <property type="match status" value="1"/>
</dbReference>
<keyword evidence="7" id="KW-0472">Membrane</keyword>
<evidence type="ECO:0000256" key="3">
    <source>
        <dbReference type="ARBA" id="ARBA00022679"/>
    </source>
</evidence>
<evidence type="ECO:0000313" key="9">
    <source>
        <dbReference type="EMBL" id="PRD58262.1"/>
    </source>
</evidence>
<evidence type="ECO:0000256" key="4">
    <source>
        <dbReference type="ARBA" id="ARBA00022741"/>
    </source>
</evidence>
<dbReference type="InterPro" id="IPR036890">
    <property type="entry name" value="HATPase_C_sf"/>
</dbReference>
<dbReference type="Proteomes" id="UP000238563">
    <property type="component" value="Unassembled WGS sequence"/>
</dbReference>
<evidence type="ECO:0000256" key="1">
    <source>
        <dbReference type="ARBA" id="ARBA00000085"/>
    </source>
</evidence>
<evidence type="ECO:0000256" key="7">
    <source>
        <dbReference type="SAM" id="Phobius"/>
    </source>
</evidence>
<proteinExistence type="predicted"/>
<dbReference type="OrthoDB" id="9785691at2"/>
<keyword evidence="10" id="KW-1185">Reference proteome</keyword>
<dbReference type="Pfam" id="PF02518">
    <property type="entry name" value="HATPase_c"/>
    <property type="match status" value="1"/>
</dbReference>
<dbReference type="PANTHER" id="PTHR44936">
    <property type="entry name" value="SENSOR PROTEIN CREC"/>
    <property type="match status" value="1"/>
</dbReference>
<evidence type="ECO:0000256" key="5">
    <source>
        <dbReference type="ARBA" id="ARBA00022777"/>
    </source>
</evidence>
<comment type="caution">
    <text evidence="9">The sequence shown here is derived from an EMBL/GenBank/DDBJ whole genome shotgun (WGS) entry which is preliminary data.</text>
</comment>
<keyword evidence="4" id="KW-0547">Nucleotide-binding</keyword>